<dbReference type="PANTHER" id="PTHR34310:SF9">
    <property type="entry name" value="BLR5716 PROTEIN"/>
    <property type="match status" value="1"/>
</dbReference>
<name>A0ABR3XDE6_9PEZI</name>
<dbReference type="EMBL" id="JAZHXJ010000113">
    <property type="protein sequence ID" value="KAL1873985.1"/>
    <property type="molecule type" value="Genomic_DNA"/>
</dbReference>
<dbReference type="Proteomes" id="UP001586593">
    <property type="component" value="Unassembled WGS sequence"/>
</dbReference>
<dbReference type="InterPro" id="IPR007361">
    <property type="entry name" value="DUF427"/>
</dbReference>
<organism evidence="2 3">
    <name type="scientific">Phialemonium thermophilum</name>
    <dbReference type="NCBI Taxonomy" id="223376"/>
    <lineage>
        <taxon>Eukaryota</taxon>
        <taxon>Fungi</taxon>
        <taxon>Dikarya</taxon>
        <taxon>Ascomycota</taxon>
        <taxon>Pezizomycotina</taxon>
        <taxon>Sordariomycetes</taxon>
        <taxon>Sordariomycetidae</taxon>
        <taxon>Cephalothecales</taxon>
        <taxon>Cephalothecaceae</taxon>
        <taxon>Phialemonium</taxon>
    </lineage>
</organism>
<evidence type="ECO:0000313" key="2">
    <source>
        <dbReference type="EMBL" id="KAL1873985.1"/>
    </source>
</evidence>
<reference evidence="2 3" key="1">
    <citation type="journal article" date="2024" name="Commun. Biol.">
        <title>Comparative genomic analysis of thermophilic fungi reveals convergent evolutionary adaptations and gene losses.</title>
        <authorList>
            <person name="Steindorff A.S."/>
            <person name="Aguilar-Pontes M.V."/>
            <person name="Robinson A.J."/>
            <person name="Andreopoulos B."/>
            <person name="LaButti K."/>
            <person name="Kuo A."/>
            <person name="Mondo S."/>
            <person name="Riley R."/>
            <person name="Otillar R."/>
            <person name="Haridas S."/>
            <person name="Lipzen A."/>
            <person name="Grimwood J."/>
            <person name="Schmutz J."/>
            <person name="Clum A."/>
            <person name="Reid I.D."/>
            <person name="Moisan M.C."/>
            <person name="Butler G."/>
            <person name="Nguyen T.T.M."/>
            <person name="Dewar K."/>
            <person name="Conant G."/>
            <person name="Drula E."/>
            <person name="Henrissat B."/>
            <person name="Hansel C."/>
            <person name="Singer S."/>
            <person name="Hutchinson M.I."/>
            <person name="de Vries R.P."/>
            <person name="Natvig D.O."/>
            <person name="Powell A.J."/>
            <person name="Tsang A."/>
            <person name="Grigoriev I.V."/>
        </authorList>
    </citation>
    <scope>NUCLEOTIDE SEQUENCE [LARGE SCALE GENOMIC DNA]</scope>
    <source>
        <strain evidence="2 3">ATCC 24622</strain>
    </source>
</reference>
<keyword evidence="3" id="KW-1185">Reference proteome</keyword>
<proteinExistence type="predicted"/>
<accession>A0ABR3XDE6</accession>
<dbReference type="Gene3D" id="2.170.150.40">
    <property type="entry name" value="Domain of unknown function (DUF427)"/>
    <property type="match status" value="1"/>
</dbReference>
<sequence>MAPQQLSLPELAAKIATEGPVKHEPTKRRIRGRVGGRWLFDTTEAEYVWEHPNYPLFYVPLRALQAGDGKVSQDKPDPRGFWVGTLDAGEAKQIEVAGFDKGPLSGLVKIPPKSIDAWYAEDEQVLGPHPRDPYKRIECLPSTREVRIEVDGVEIARGTDNVFLYETGLRPRYYLLSTAVRDWSLLRDSDTTTFCPYKGQASYYHLQVGKRVIQDAVWYYQYPVPESAAVQSRLCFYNEKVDVFIDGKKEDN</sequence>
<dbReference type="PANTHER" id="PTHR34310">
    <property type="entry name" value="DUF427 DOMAIN PROTEIN (AFU_ORTHOLOGUE AFUA_3G02220)"/>
    <property type="match status" value="1"/>
</dbReference>
<gene>
    <name evidence="2" type="ORF">VTK73DRAFT_636</name>
</gene>
<evidence type="ECO:0000313" key="3">
    <source>
        <dbReference type="Proteomes" id="UP001586593"/>
    </source>
</evidence>
<feature type="domain" description="DUF427" evidence="1">
    <location>
        <begin position="146"/>
        <end position="239"/>
    </location>
</feature>
<dbReference type="Pfam" id="PF04248">
    <property type="entry name" value="NTP_transf_9"/>
    <property type="match status" value="1"/>
</dbReference>
<comment type="caution">
    <text evidence="2">The sequence shown here is derived from an EMBL/GenBank/DDBJ whole genome shotgun (WGS) entry which is preliminary data.</text>
</comment>
<dbReference type="InterPro" id="IPR038694">
    <property type="entry name" value="DUF427_sf"/>
</dbReference>
<evidence type="ECO:0000259" key="1">
    <source>
        <dbReference type="Pfam" id="PF04248"/>
    </source>
</evidence>
<protein>
    <recommendedName>
        <fullName evidence="1">DUF427 domain-containing protein</fullName>
    </recommendedName>
</protein>